<dbReference type="SUPFAM" id="SSF50129">
    <property type="entry name" value="GroES-like"/>
    <property type="match status" value="1"/>
</dbReference>
<dbReference type="Proteomes" id="UP000076580">
    <property type="component" value="Chromosome 03"/>
</dbReference>
<protein>
    <recommendedName>
        <fullName evidence="3">Enoyl reductase (ER) domain-containing protein</fullName>
    </recommendedName>
</protein>
<dbReference type="InterPro" id="IPR047122">
    <property type="entry name" value="Trans-enoyl_RdTase-like"/>
</dbReference>
<feature type="domain" description="Enoyl reductase (ER)" evidence="3">
    <location>
        <begin position="21"/>
        <end position="384"/>
    </location>
</feature>
<dbReference type="InParanoid" id="A0A151GEG3"/>
<reference evidence="4 5" key="1">
    <citation type="journal article" date="2016" name="Sci. Rep.">
        <title>Insights into Adaptations to a Near-Obligate Nematode Endoparasitic Lifestyle from the Finished Genome of Drechmeria coniospora.</title>
        <authorList>
            <person name="Zhang L."/>
            <person name="Zhou Z."/>
            <person name="Guo Q."/>
            <person name="Fokkens L."/>
            <person name="Miskei M."/>
            <person name="Pocsi I."/>
            <person name="Zhang W."/>
            <person name="Chen M."/>
            <person name="Wang L."/>
            <person name="Sun Y."/>
            <person name="Donzelli B.G."/>
            <person name="Gibson D.M."/>
            <person name="Nelson D.R."/>
            <person name="Luo J.G."/>
            <person name="Rep M."/>
            <person name="Liu H."/>
            <person name="Yang S."/>
            <person name="Wang J."/>
            <person name="Krasnoff S.B."/>
            <person name="Xu Y."/>
            <person name="Molnar I."/>
            <person name="Lin M."/>
        </authorList>
    </citation>
    <scope>NUCLEOTIDE SEQUENCE [LARGE SCALE GENOMIC DNA]</scope>
    <source>
        <strain evidence="4 5">ARSEF 6962</strain>
    </source>
</reference>
<dbReference type="PANTHER" id="PTHR45348:SF3">
    <property type="entry name" value="ENOYL REDUCTASE (ER) DOMAIN-CONTAINING PROTEIN"/>
    <property type="match status" value="1"/>
</dbReference>
<dbReference type="InterPro" id="IPR013154">
    <property type="entry name" value="ADH-like_N"/>
</dbReference>
<keyword evidence="2" id="KW-0560">Oxidoreductase</keyword>
<name>A0A151GEG3_DRECN</name>
<evidence type="ECO:0000256" key="2">
    <source>
        <dbReference type="ARBA" id="ARBA00023002"/>
    </source>
</evidence>
<organism evidence="4 5">
    <name type="scientific">Drechmeria coniospora</name>
    <name type="common">Nematophagous fungus</name>
    <name type="synonym">Meria coniospora</name>
    <dbReference type="NCBI Taxonomy" id="98403"/>
    <lineage>
        <taxon>Eukaryota</taxon>
        <taxon>Fungi</taxon>
        <taxon>Dikarya</taxon>
        <taxon>Ascomycota</taxon>
        <taxon>Pezizomycotina</taxon>
        <taxon>Sordariomycetes</taxon>
        <taxon>Hypocreomycetidae</taxon>
        <taxon>Hypocreales</taxon>
        <taxon>Ophiocordycipitaceae</taxon>
        <taxon>Drechmeria</taxon>
    </lineage>
</organism>
<evidence type="ECO:0000256" key="1">
    <source>
        <dbReference type="ARBA" id="ARBA00008072"/>
    </source>
</evidence>
<accession>A0A151GEG3</accession>
<dbReference type="FunCoup" id="A0A151GEG3">
    <property type="interactions" value="195"/>
</dbReference>
<dbReference type="PANTHER" id="PTHR45348">
    <property type="entry name" value="HYPOTHETICAL OXIDOREDUCTASE (EUROFUNG)"/>
    <property type="match status" value="1"/>
</dbReference>
<dbReference type="GO" id="GO:0016651">
    <property type="term" value="F:oxidoreductase activity, acting on NAD(P)H"/>
    <property type="evidence" value="ECO:0007669"/>
    <property type="project" value="InterPro"/>
</dbReference>
<dbReference type="CDD" id="cd08249">
    <property type="entry name" value="enoyl_reductase_like"/>
    <property type="match status" value="1"/>
</dbReference>
<gene>
    <name evidence="4" type="ORF">DCS_07424</name>
</gene>
<dbReference type="InterPro" id="IPR020843">
    <property type="entry name" value="ER"/>
</dbReference>
<dbReference type="Pfam" id="PF08240">
    <property type="entry name" value="ADH_N"/>
    <property type="match status" value="1"/>
</dbReference>
<dbReference type="AlphaFoldDB" id="A0A151GEG3"/>
<dbReference type="RefSeq" id="XP_040654813.1">
    <property type="nucleotide sequence ID" value="XM_040804709.1"/>
</dbReference>
<comment type="similarity">
    <text evidence="1">Belongs to the zinc-containing alcohol dehydrogenase family.</text>
</comment>
<evidence type="ECO:0000313" key="4">
    <source>
        <dbReference type="EMBL" id="KYK55461.1"/>
    </source>
</evidence>
<dbReference type="InterPro" id="IPR011032">
    <property type="entry name" value="GroES-like_sf"/>
</dbReference>
<dbReference type="SUPFAM" id="SSF51735">
    <property type="entry name" value="NAD(P)-binding Rossmann-fold domains"/>
    <property type="match status" value="1"/>
</dbReference>
<keyword evidence="5" id="KW-1185">Reference proteome</keyword>
<sequence length="389" mass="42176">MDSYPSTQRAVVMTGKRQPYAEIEVPVFPPASGEILVRVGWTASTPLDLHRADGGLLIPSYPAQAGGGGIAGTVVAVGQGVDELVVGDSVMAFAFHGGKEANHQEYVTIPRFLAGKVPPGMTLREACTVPVNLVTVFHTATADLGLELPWPRRLNDQHVPAAVDAPILVWGASSSVGIFALQVLRHWGYTHLLAVSSDKHHAYLRHIGAAACFDYADADVVESILGRVRRDTVEDINDGPLVPYILDCIGSLGGSLQPLTRIAQRGSRVAVMLPVIIKDATDDEEPEYEMDVSRCLADKWADGVILRGARTHHYLEVGPVPTGSRWRNEYFKQKLQSEIIPALLAQKVVEPNRQRVVEGASMVERAQKALALLRSRAVSGERLVWRVAG</sequence>
<comment type="caution">
    <text evidence="4">The sequence shown here is derived from an EMBL/GenBank/DDBJ whole genome shotgun (WGS) entry which is preliminary data.</text>
</comment>
<dbReference type="STRING" id="98403.A0A151GEG3"/>
<dbReference type="InterPro" id="IPR036291">
    <property type="entry name" value="NAD(P)-bd_dom_sf"/>
</dbReference>
<dbReference type="GeneID" id="63720067"/>
<dbReference type="EMBL" id="LAYC01000003">
    <property type="protein sequence ID" value="KYK55461.1"/>
    <property type="molecule type" value="Genomic_DNA"/>
</dbReference>
<proteinExistence type="inferred from homology"/>
<dbReference type="Gene3D" id="3.90.180.10">
    <property type="entry name" value="Medium-chain alcohol dehydrogenases, catalytic domain"/>
    <property type="match status" value="1"/>
</dbReference>
<dbReference type="Gene3D" id="3.40.50.720">
    <property type="entry name" value="NAD(P)-binding Rossmann-like Domain"/>
    <property type="match status" value="1"/>
</dbReference>
<evidence type="ECO:0000313" key="5">
    <source>
        <dbReference type="Proteomes" id="UP000076580"/>
    </source>
</evidence>
<dbReference type="SMART" id="SM00829">
    <property type="entry name" value="PKS_ER"/>
    <property type="match status" value="1"/>
</dbReference>
<evidence type="ECO:0000259" key="3">
    <source>
        <dbReference type="SMART" id="SM00829"/>
    </source>
</evidence>